<evidence type="ECO:0000313" key="2">
    <source>
        <dbReference type="Proteomes" id="UP000188728"/>
    </source>
</evidence>
<proteinExistence type="predicted"/>
<dbReference type="EMBL" id="MLHK01000061">
    <property type="protein sequence ID" value="OOF43954.1"/>
    <property type="molecule type" value="Genomic_DNA"/>
</dbReference>
<reference evidence="1 2" key="1">
    <citation type="submission" date="2016-10" db="EMBL/GenBank/DDBJ databases">
        <title>Rodentibacter gen. nov. and new species.</title>
        <authorList>
            <person name="Christensen H."/>
        </authorList>
    </citation>
    <scope>NUCLEOTIDE SEQUENCE [LARGE SCALE GENOMIC DNA]</scope>
    <source>
        <strain evidence="1 2">H1983213011</strain>
    </source>
</reference>
<dbReference type="RefSeq" id="WP_077474539.1">
    <property type="nucleotide sequence ID" value="NZ_MLHK01000061.1"/>
</dbReference>
<dbReference type="AlphaFoldDB" id="A0A1V3IPT1"/>
<organism evidence="1 2">
    <name type="scientific">Rodentibacter trehalosifermentans</name>
    <dbReference type="NCBI Taxonomy" id="1908263"/>
    <lineage>
        <taxon>Bacteria</taxon>
        <taxon>Pseudomonadati</taxon>
        <taxon>Pseudomonadota</taxon>
        <taxon>Gammaproteobacteria</taxon>
        <taxon>Pasteurellales</taxon>
        <taxon>Pasteurellaceae</taxon>
        <taxon>Rodentibacter</taxon>
    </lineage>
</organism>
<gene>
    <name evidence="1" type="ORF">BKK51_10470</name>
</gene>
<dbReference type="Proteomes" id="UP000188728">
    <property type="component" value="Unassembled WGS sequence"/>
</dbReference>
<evidence type="ECO:0000313" key="1">
    <source>
        <dbReference type="EMBL" id="OOF43954.1"/>
    </source>
</evidence>
<sequence>MNNQANELNRELRELLFRYLRVCDSQTEQEKACAQQILIRATKIENELNRFIEADPELCRYSPEPPLSYWQFPHPLKAFYEEQCQGKSRQQILLESQDDVGTFADCQPC</sequence>
<comment type="caution">
    <text evidence="1">The sequence shown here is derived from an EMBL/GenBank/DDBJ whole genome shotgun (WGS) entry which is preliminary data.</text>
</comment>
<name>A0A1V3IPT1_9PAST</name>
<accession>A0A1V3IPT1</accession>
<protein>
    <submittedName>
        <fullName evidence="1">Uncharacterized protein</fullName>
    </submittedName>
</protein>